<sequence>MKRLTVRCSDEEYEALVEYCAKKNRTQNDVLRELIRKLKKSRAKSTGL</sequence>
<organism evidence="2 3">
    <name type="scientific">Anabaena azotica FACHB-119</name>
    <dbReference type="NCBI Taxonomy" id="947527"/>
    <lineage>
        <taxon>Bacteria</taxon>
        <taxon>Bacillati</taxon>
        <taxon>Cyanobacteriota</taxon>
        <taxon>Cyanophyceae</taxon>
        <taxon>Nostocales</taxon>
        <taxon>Nostocaceae</taxon>
        <taxon>Anabaena</taxon>
        <taxon>Anabaena azotica</taxon>
    </lineage>
</organism>
<name>A0ABR8DF33_9NOST</name>
<dbReference type="RefSeq" id="WP_190479890.1">
    <property type="nucleotide sequence ID" value="NZ_JACJSG010000076.1"/>
</dbReference>
<evidence type="ECO:0000259" key="1">
    <source>
        <dbReference type="Pfam" id="PF01402"/>
    </source>
</evidence>
<dbReference type="EMBL" id="JACJSG010000076">
    <property type="protein sequence ID" value="MBD2505256.1"/>
    <property type="molecule type" value="Genomic_DNA"/>
</dbReference>
<dbReference type="InterPro" id="IPR010985">
    <property type="entry name" value="Ribbon_hlx_hlx"/>
</dbReference>
<proteinExistence type="predicted"/>
<accession>A0ABR8DF33</accession>
<dbReference type="SUPFAM" id="SSF47598">
    <property type="entry name" value="Ribbon-helix-helix"/>
    <property type="match status" value="1"/>
</dbReference>
<evidence type="ECO:0000313" key="3">
    <source>
        <dbReference type="Proteomes" id="UP000661112"/>
    </source>
</evidence>
<reference evidence="2 3" key="1">
    <citation type="journal article" date="2020" name="ISME J.">
        <title>Comparative genomics reveals insights into cyanobacterial evolution and habitat adaptation.</title>
        <authorList>
            <person name="Chen M.Y."/>
            <person name="Teng W.K."/>
            <person name="Zhao L."/>
            <person name="Hu C.X."/>
            <person name="Zhou Y.K."/>
            <person name="Han B.P."/>
            <person name="Song L.R."/>
            <person name="Shu W.S."/>
        </authorList>
    </citation>
    <scope>NUCLEOTIDE SEQUENCE [LARGE SCALE GENOMIC DNA]</scope>
    <source>
        <strain evidence="2 3">FACHB-119</strain>
    </source>
</reference>
<dbReference type="InterPro" id="IPR002145">
    <property type="entry name" value="CopG"/>
</dbReference>
<gene>
    <name evidence="2" type="ORF">H6G83_32435</name>
</gene>
<comment type="caution">
    <text evidence="2">The sequence shown here is derived from an EMBL/GenBank/DDBJ whole genome shotgun (WGS) entry which is preliminary data.</text>
</comment>
<feature type="domain" description="Ribbon-helix-helix protein CopG" evidence="1">
    <location>
        <begin position="2"/>
        <end position="39"/>
    </location>
</feature>
<keyword evidence="3" id="KW-1185">Reference proteome</keyword>
<evidence type="ECO:0000313" key="2">
    <source>
        <dbReference type="EMBL" id="MBD2505256.1"/>
    </source>
</evidence>
<dbReference type="Pfam" id="PF01402">
    <property type="entry name" value="RHH_1"/>
    <property type="match status" value="1"/>
</dbReference>
<dbReference type="Proteomes" id="UP000661112">
    <property type="component" value="Unassembled WGS sequence"/>
</dbReference>
<protein>
    <submittedName>
        <fullName evidence="2">Ribbon-helix-helix protein, CopG family</fullName>
    </submittedName>
</protein>